<evidence type="ECO:0000256" key="4">
    <source>
        <dbReference type="ARBA" id="ARBA00022741"/>
    </source>
</evidence>
<evidence type="ECO:0000256" key="7">
    <source>
        <dbReference type="ARBA" id="ARBA00023146"/>
    </source>
</evidence>
<dbReference type="InterPro" id="IPR036695">
    <property type="entry name" value="Arg-tRNA-synth_N_sf"/>
</dbReference>
<keyword evidence="4 10" id="KW-0547">Nucleotide-binding</keyword>
<evidence type="ECO:0000256" key="8">
    <source>
        <dbReference type="ARBA" id="ARBA00033033"/>
    </source>
</evidence>
<dbReference type="GO" id="GO:0004814">
    <property type="term" value="F:arginine-tRNA ligase activity"/>
    <property type="evidence" value="ECO:0007669"/>
    <property type="project" value="UniProtKB-EC"/>
</dbReference>
<dbReference type="InParanoid" id="A0A1D3CTT5"/>
<dbReference type="SUPFAM" id="SSF52374">
    <property type="entry name" value="Nucleotidylyl transferase"/>
    <property type="match status" value="1"/>
</dbReference>
<proteinExistence type="inferred from homology"/>
<dbReference type="Proteomes" id="UP000095192">
    <property type="component" value="Unassembled WGS sequence"/>
</dbReference>
<comment type="catalytic activity">
    <reaction evidence="9">
        <text>tRNA(Arg) + L-arginine + ATP = L-arginyl-tRNA(Arg) + AMP + diphosphate</text>
        <dbReference type="Rhea" id="RHEA:20301"/>
        <dbReference type="Rhea" id="RHEA-COMP:9658"/>
        <dbReference type="Rhea" id="RHEA-COMP:9673"/>
        <dbReference type="ChEBI" id="CHEBI:30616"/>
        <dbReference type="ChEBI" id="CHEBI:32682"/>
        <dbReference type="ChEBI" id="CHEBI:33019"/>
        <dbReference type="ChEBI" id="CHEBI:78442"/>
        <dbReference type="ChEBI" id="CHEBI:78513"/>
        <dbReference type="ChEBI" id="CHEBI:456215"/>
        <dbReference type="EC" id="6.1.1.19"/>
    </reaction>
</comment>
<dbReference type="Pfam" id="PF05746">
    <property type="entry name" value="DALR_1"/>
    <property type="match status" value="1"/>
</dbReference>
<evidence type="ECO:0000256" key="10">
    <source>
        <dbReference type="RuleBase" id="RU363038"/>
    </source>
</evidence>
<gene>
    <name evidence="13" type="ORF">cyc_02148</name>
</gene>
<dbReference type="PROSITE" id="PS00178">
    <property type="entry name" value="AA_TRNA_LIGASE_I"/>
    <property type="match status" value="1"/>
</dbReference>
<dbReference type="PANTHER" id="PTHR11956:SF5">
    <property type="entry name" value="ARGININE--TRNA LIGASE, CYTOPLASMIC"/>
    <property type="match status" value="1"/>
</dbReference>
<dbReference type="Gene3D" id="3.40.50.620">
    <property type="entry name" value="HUPs"/>
    <property type="match status" value="1"/>
</dbReference>
<evidence type="ECO:0000256" key="5">
    <source>
        <dbReference type="ARBA" id="ARBA00022840"/>
    </source>
</evidence>
<comment type="similarity">
    <text evidence="1 10">Belongs to the class-I aminoacyl-tRNA synthetase family.</text>
</comment>
<dbReference type="CDD" id="cd00671">
    <property type="entry name" value="ArgRS_core"/>
    <property type="match status" value="1"/>
</dbReference>
<dbReference type="EC" id="6.1.1.19" evidence="2"/>
<dbReference type="VEuPathDB" id="ToxoDB:LOC34619042"/>
<keyword evidence="3 10" id="KW-0436">Ligase</keyword>
<keyword evidence="7 10" id="KW-0030">Aminoacyl-tRNA synthetase</keyword>
<dbReference type="GO" id="GO:0006420">
    <property type="term" value="P:arginyl-tRNA aminoacylation"/>
    <property type="evidence" value="ECO:0007669"/>
    <property type="project" value="InterPro"/>
</dbReference>
<dbReference type="InterPro" id="IPR014729">
    <property type="entry name" value="Rossmann-like_a/b/a_fold"/>
</dbReference>
<dbReference type="FunCoup" id="A0A1D3CTT5">
    <property type="interactions" value="374"/>
</dbReference>
<dbReference type="SMART" id="SM01016">
    <property type="entry name" value="Arg_tRNA_synt_N"/>
    <property type="match status" value="1"/>
</dbReference>
<accession>A0A1D3CTT5</accession>
<reference evidence="13 14" key="1">
    <citation type="journal article" date="2016" name="BMC Genomics">
        <title>Comparative genomics reveals Cyclospora cayetanensis possesses coccidia-like metabolism and invasion components but unique surface antigens.</title>
        <authorList>
            <person name="Liu S."/>
            <person name="Wang L."/>
            <person name="Zheng H."/>
            <person name="Xu Z."/>
            <person name="Roellig D.M."/>
            <person name="Li N."/>
            <person name="Frace M.A."/>
            <person name="Tang K."/>
            <person name="Arrowood M.J."/>
            <person name="Moss D.M."/>
            <person name="Zhang L."/>
            <person name="Feng Y."/>
            <person name="Xiao L."/>
        </authorList>
    </citation>
    <scope>NUCLEOTIDE SEQUENCE [LARGE SCALE GENOMIC DNA]</scope>
    <source>
        <strain evidence="13 14">CHN_HEN01</strain>
    </source>
</reference>
<evidence type="ECO:0000313" key="14">
    <source>
        <dbReference type="Proteomes" id="UP000095192"/>
    </source>
</evidence>
<dbReference type="InterPro" id="IPR005148">
    <property type="entry name" value="Arg-tRNA-synth_N"/>
</dbReference>
<feature type="domain" description="DALR anticodon binding" evidence="11">
    <location>
        <begin position="622"/>
        <end position="738"/>
    </location>
</feature>
<dbReference type="InterPro" id="IPR001412">
    <property type="entry name" value="aa-tRNA-synth_I_CS"/>
</dbReference>
<dbReference type="SMART" id="SM00836">
    <property type="entry name" value="DALR_1"/>
    <property type="match status" value="1"/>
</dbReference>
<evidence type="ECO:0000256" key="2">
    <source>
        <dbReference type="ARBA" id="ARBA00012837"/>
    </source>
</evidence>
<dbReference type="SUPFAM" id="SSF47323">
    <property type="entry name" value="Anticodon-binding domain of a subclass of class I aminoacyl-tRNA synthetases"/>
    <property type="match status" value="1"/>
</dbReference>
<dbReference type="Gene3D" id="3.30.1360.70">
    <property type="entry name" value="Arginyl tRNA synthetase N-terminal domain"/>
    <property type="match status" value="1"/>
</dbReference>
<keyword evidence="5 10" id="KW-0067">ATP-binding</keyword>
<dbReference type="AlphaFoldDB" id="A0A1D3CTT5"/>
<organism evidence="13 14">
    <name type="scientific">Cyclospora cayetanensis</name>
    <dbReference type="NCBI Taxonomy" id="88456"/>
    <lineage>
        <taxon>Eukaryota</taxon>
        <taxon>Sar</taxon>
        <taxon>Alveolata</taxon>
        <taxon>Apicomplexa</taxon>
        <taxon>Conoidasida</taxon>
        <taxon>Coccidia</taxon>
        <taxon>Eucoccidiorida</taxon>
        <taxon>Eimeriorina</taxon>
        <taxon>Eimeriidae</taxon>
        <taxon>Cyclospora</taxon>
    </lineage>
</organism>
<protein>
    <recommendedName>
        <fullName evidence="2">arginine--tRNA ligase</fullName>
        <ecNumber evidence="2">6.1.1.19</ecNumber>
    </recommendedName>
    <alternativeName>
        <fullName evidence="8">Arginyl-tRNA synthetase</fullName>
    </alternativeName>
</protein>
<evidence type="ECO:0000256" key="6">
    <source>
        <dbReference type="ARBA" id="ARBA00022917"/>
    </source>
</evidence>
<dbReference type="PANTHER" id="PTHR11956">
    <property type="entry name" value="ARGINYL-TRNA SYNTHETASE"/>
    <property type="match status" value="1"/>
</dbReference>
<feature type="domain" description="Arginyl tRNA synthetase N-terminal" evidence="12">
    <location>
        <begin position="148"/>
        <end position="231"/>
    </location>
</feature>
<evidence type="ECO:0000256" key="3">
    <source>
        <dbReference type="ARBA" id="ARBA00022598"/>
    </source>
</evidence>
<dbReference type="InterPro" id="IPR035684">
    <property type="entry name" value="ArgRS_core"/>
</dbReference>
<evidence type="ECO:0000259" key="11">
    <source>
        <dbReference type="SMART" id="SM00836"/>
    </source>
</evidence>
<dbReference type="InterPro" id="IPR001278">
    <property type="entry name" value="Arg-tRNA-ligase"/>
</dbReference>
<keyword evidence="14" id="KW-1185">Reference proteome</keyword>
<dbReference type="EMBL" id="JROU02001989">
    <property type="protein sequence ID" value="OEH74619.1"/>
    <property type="molecule type" value="Genomic_DNA"/>
</dbReference>
<dbReference type="Pfam" id="PF03485">
    <property type="entry name" value="Arg_tRNA_synt_N"/>
    <property type="match status" value="1"/>
</dbReference>
<dbReference type="VEuPathDB" id="ToxoDB:cyc_02148"/>
<dbReference type="GO" id="GO:0005524">
    <property type="term" value="F:ATP binding"/>
    <property type="evidence" value="ECO:0007669"/>
    <property type="project" value="UniProtKB-KW"/>
</dbReference>
<dbReference type="FunFam" id="1.10.730.10:FF:000006">
    <property type="entry name" value="Arginyl-tRNA synthetase 2, mitochondrial"/>
    <property type="match status" value="1"/>
</dbReference>
<comment type="caution">
    <text evidence="13">The sequence shown here is derived from an EMBL/GenBank/DDBJ whole genome shotgun (WGS) entry which is preliminary data.</text>
</comment>
<dbReference type="SUPFAM" id="SSF55190">
    <property type="entry name" value="Arginyl-tRNA synthetase (ArgRS), N-terminal 'additional' domain"/>
    <property type="match status" value="1"/>
</dbReference>
<dbReference type="PRINTS" id="PR01038">
    <property type="entry name" value="TRNASYNTHARG"/>
</dbReference>
<dbReference type="InterPro" id="IPR008909">
    <property type="entry name" value="DALR_anticod-bd"/>
</dbReference>
<dbReference type="HAMAP" id="MF_00123">
    <property type="entry name" value="Arg_tRNA_synth"/>
    <property type="match status" value="1"/>
</dbReference>
<keyword evidence="6 10" id="KW-0648">Protein biosynthesis</keyword>
<dbReference type="GO" id="GO:0005737">
    <property type="term" value="C:cytoplasm"/>
    <property type="evidence" value="ECO:0007669"/>
    <property type="project" value="InterPro"/>
</dbReference>
<dbReference type="Pfam" id="PF00750">
    <property type="entry name" value="tRNA-synt_1d"/>
    <property type="match status" value="2"/>
</dbReference>
<evidence type="ECO:0000259" key="12">
    <source>
        <dbReference type="SMART" id="SM01016"/>
    </source>
</evidence>
<dbReference type="InterPro" id="IPR009080">
    <property type="entry name" value="tRNAsynth_Ia_anticodon-bd"/>
</dbReference>
<dbReference type="Gene3D" id="1.10.730.10">
    <property type="entry name" value="Isoleucyl-tRNA Synthetase, Domain 1"/>
    <property type="match status" value="1"/>
</dbReference>
<evidence type="ECO:0000313" key="13">
    <source>
        <dbReference type="EMBL" id="OEH74619.1"/>
    </source>
</evidence>
<sequence length="738" mass="82777">MLPPFMEETNKRLPGSVWVLLGASLPLPHQRKKRHAGKRQVALAVWALRQPVPLQLLPRRTEEPLDALRFRLPEAPHSSGSQESFWRGLGGSNCRGIVGPPRLPPSAESWGCWPAIQLPLLFLVSFWRAFSMPSTVNAPPKTMQGVNAVVRQAFAQAVAAAFPTVQHRPIVATSKFGDFQCNSAPSLFKTHKATLGLKSPKEVAEKIKENLHTDIFEKVETSPQGFITVNFSSAWIEKRLKEVLSAPIKVEADKRLKVLVDFSSPNVAKEMHVGHLRSTIIGESLSRLLEFVGHEVDRVNHIGDWGTQFGMLIQYIMQEHPDCATNTPAIGDLQVLYRASKERFDRDEEFKAKAREAVVALQSGDPTALQLWKAICDVSRKEFEKVYSRLGVKLREMGESAYNEMLPSVFEELRKKELLKESAGAQCLFTSINNVPLMAVKSDGGYGYDSTDLASIRHRLVECRNDWVIYITDMGQEEHFLKLFEAARMAGAKGDQQEGCLLQPAALAALGWHTPGQTRCSHAGFGVVQGSDGKKFKTRSGEVVRLVDLLDQAVSRAKEELDRRALEEGEEAAASSIGVNERAEVMGYSAVKYFDLKQNRTTDYQFSFDKMLDPRGNTAVYLLYAYARICSIFRKAGMDPKTLEPSCLRIGEPCERQLAFLLLQLPDVLYGILDDLMLHRLAEFTYRVTCLFSDFYMNCKVLDQDEETRSSRLLLCEATRKVMCVAFHILGIIPLERI</sequence>
<evidence type="ECO:0000256" key="1">
    <source>
        <dbReference type="ARBA" id="ARBA00005594"/>
    </source>
</evidence>
<name>A0A1D3CTT5_9EIME</name>
<evidence type="ECO:0000256" key="9">
    <source>
        <dbReference type="ARBA" id="ARBA00049339"/>
    </source>
</evidence>